<name>A0A392UD08_9FABA</name>
<protein>
    <submittedName>
        <fullName evidence="1">Uncharacterized protein</fullName>
    </submittedName>
</protein>
<organism evidence="1 2">
    <name type="scientific">Trifolium medium</name>
    <dbReference type="NCBI Taxonomy" id="97028"/>
    <lineage>
        <taxon>Eukaryota</taxon>
        <taxon>Viridiplantae</taxon>
        <taxon>Streptophyta</taxon>
        <taxon>Embryophyta</taxon>
        <taxon>Tracheophyta</taxon>
        <taxon>Spermatophyta</taxon>
        <taxon>Magnoliopsida</taxon>
        <taxon>eudicotyledons</taxon>
        <taxon>Gunneridae</taxon>
        <taxon>Pentapetalae</taxon>
        <taxon>rosids</taxon>
        <taxon>fabids</taxon>
        <taxon>Fabales</taxon>
        <taxon>Fabaceae</taxon>
        <taxon>Papilionoideae</taxon>
        <taxon>50 kb inversion clade</taxon>
        <taxon>NPAAA clade</taxon>
        <taxon>Hologalegina</taxon>
        <taxon>IRL clade</taxon>
        <taxon>Trifolieae</taxon>
        <taxon>Trifolium</taxon>
    </lineage>
</organism>
<dbReference type="EMBL" id="LXQA010793207">
    <property type="protein sequence ID" value="MCI71282.1"/>
    <property type="molecule type" value="Genomic_DNA"/>
</dbReference>
<proteinExistence type="predicted"/>
<evidence type="ECO:0000313" key="2">
    <source>
        <dbReference type="Proteomes" id="UP000265520"/>
    </source>
</evidence>
<accession>A0A392UD08</accession>
<dbReference type="AlphaFoldDB" id="A0A392UD08"/>
<keyword evidence="2" id="KW-1185">Reference proteome</keyword>
<sequence length="50" mass="5398">VVIHVTGSGLVIDTEMLVPRGFVLCVCVLQTTVGVRLKLHVQGWGMHQAV</sequence>
<evidence type="ECO:0000313" key="1">
    <source>
        <dbReference type="EMBL" id="MCI71282.1"/>
    </source>
</evidence>
<dbReference type="Proteomes" id="UP000265520">
    <property type="component" value="Unassembled WGS sequence"/>
</dbReference>
<reference evidence="1 2" key="1">
    <citation type="journal article" date="2018" name="Front. Plant Sci.">
        <title>Red Clover (Trifolium pratense) and Zigzag Clover (T. medium) - A Picture of Genomic Similarities and Differences.</title>
        <authorList>
            <person name="Dluhosova J."/>
            <person name="Istvanek J."/>
            <person name="Nedelnik J."/>
            <person name="Repkova J."/>
        </authorList>
    </citation>
    <scope>NUCLEOTIDE SEQUENCE [LARGE SCALE GENOMIC DNA]</scope>
    <source>
        <strain evidence="2">cv. 10/8</strain>
        <tissue evidence="1">Leaf</tissue>
    </source>
</reference>
<feature type="non-terminal residue" evidence="1">
    <location>
        <position position="1"/>
    </location>
</feature>
<comment type="caution">
    <text evidence="1">The sequence shown here is derived from an EMBL/GenBank/DDBJ whole genome shotgun (WGS) entry which is preliminary data.</text>
</comment>